<comment type="caution">
    <text evidence="1">The sequence shown here is derived from an EMBL/GenBank/DDBJ whole genome shotgun (WGS) entry which is preliminary data.</text>
</comment>
<dbReference type="Proteomes" id="UP000002985">
    <property type="component" value="Unassembled WGS sequence"/>
</dbReference>
<name>I3IQ84_9BACT</name>
<protein>
    <submittedName>
        <fullName evidence="1">Uncharacterized protein</fullName>
    </submittedName>
</protein>
<dbReference type="AlphaFoldDB" id="I3IQ84"/>
<keyword evidence="2" id="KW-1185">Reference proteome</keyword>
<accession>I3IQ84</accession>
<evidence type="ECO:0000313" key="2">
    <source>
        <dbReference type="Proteomes" id="UP000002985"/>
    </source>
</evidence>
<sequence>MRDIAAIASTFPVYNITCSPLKCCIQHLKTTRIISSSSKAQYNTTTYPPVILFLTHPSFLGRSFFNIRTYSAFILHKLYLVTIRLLNKTYANGTLQ</sequence>
<organism evidence="1 2">
    <name type="scientific">Candidatus Jettenia caeni</name>
    <dbReference type="NCBI Taxonomy" id="247490"/>
    <lineage>
        <taxon>Bacteria</taxon>
        <taxon>Pseudomonadati</taxon>
        <taxon>Planctomycetota</taxon>
        <taxon>Candidatus Brocadiia</taxon>
        <taxon>Candidatus Brocadiales</taxon>
        <taxon>Candidatus Brocadiaceae</taxon>
        <taxon>Candidatus Jettenia</taxon>
    </lineage>
</organism>
<proteinExistence type="predicted"/>
<evidence type="ECO:0000313" key="1">
    <source>
        <dbReference type="EMBL" id="GAB63879.1"/>
    </source>
</evidence>
<reference evidence="1 2" key="1">
    <citation type="journal article" date="2012" name="FEBS Lett.">
        <title>Anammox organism KSU-1 expresses a NirK-type copper-containing nitrite reductase instead of a NirS-type with cytochrome cd1.</title>
        <authorList>
            <person name="Hira D."/>
            <person name="Toh H."/>
            <person name="Migita C.T."/>
            <person name="Okubo H."/>
            <person name="Nishiyama T."/>
            <person name="Hattori M."/>
            <person name="Furukawa K."/>
            <person name="Fujii T."/>
        </authorList>
    </citation>
    <scope>NUCLEOTIDE SEQUENCE [LARGE SCALE GENOMIC DNA]</scope>
</reference>
<gene>
    <name evidence="1" type="ORF">KSU1_D0570</name>
</gene>
<dbReference type="EMBL" id="BAFH01000004">
    <property type="protein sequence ID" value="GAB63879.1"/>
    <property type="molecule type" value="Genomic_DNA"/>
</dbReference>